<dbReference type="PANTHER" id="PTHR13096:SF9">
    <property type="entry name" value="BIFUNCTIONAL LYSINE-SPECIFIC DEMETHYLASE AND HISTIDYL-HYDROXYLASE"/>
    <property type="match status" value="1"/>
</dbReference>
<reference evidence="5 6" key="1">
    <citation type="submission" date="2015-12" db="EMBL/GenBank/DDBJ databases">
        <title>Serinicoccus chungangenesis strain CD08_5 genome sequencing and assembly.</title>
        <authorList>
            <person name="Chander A.M."/>
            <person name="Kaur G."/>
            <person name="Nair G.R."/>
            <person name="Dhawan D.K."/>
            <person name="Kochhar R.K."/>
            <person name="Mayilraj S."/>
            <person name="Bhadada S.K."/>
        </authorList>
    </citation>
    <scope>NUCLEOTIDE SEQUENCE [LARGE SCALE GENOMIC DNA]</scope>
    <source>
        <strain evidence="5 6">CD08_5</strain>
    </source>
</reference>
<dbReference type="PROSITE" id="PS51184">
    <property type="entry name" value="JMJC"/>
    <property type="match status" value="1"/>
</dbReference>
<dbReference type="GO" id="GO:0032453">
    <property type="term" value="F:histone H3K4 demethylase activity"/>
    <property type="evidence" value="ECO:0007669"/>
    <property type="project" value="TreeGrafter"/>
</dbReference>
<keyword evidence="6" id="KW-1185">Reference proteome</keyword>
<evidence type="ECO:0000256" key="2">
    <source>
        <dbReference type="ARBA" id="ARBA00022723"/>
    </source>
</evidence>
<dbReference type="SMART" id="SM00558">
    <property type="entry name" value="JmjC"/>
    <property type="match status" value="1"/>
</dbReference>
<comment type="cofactor">
    <cofactor evidence="1">
        <name>Fe(2+)</name>
        <dbReference type="ChEBI" id="CHEBI:29033"/>
    </cofactor>
</comment>
<dbReference type="STRING" id="767452.AVL62_02920"/>
<dbReference type="EMBL" id="LQBL01000028">
    <property type="protein sequence ID" value="KUG53830.1"/>
    <property type="molecule type" value="Genomic_DNA"/>
</dbReference>
<dbReference type="Proteomes" id="UP000054837">
    <property type="component" value="Unassembled WGS sequence"/>
</dbReference>
<evidence type="ECO:0000313" key="5">
    <source>
        <dbReference type="EMBL" id="KUG53830.1"/>
    </source>
</evidence>
<gene>
    <name evidence="5" type="ORF">AVL62_02920</name>
</gene>
<evidence type="ECO:0000259" key="4">
    <source>
        <dbReference type="PROSITE" id="PS51184"/>
    </source>
</evidence>
<dbReference type="InterPro" id="IPR003347">
    <property type="entry name" value="JmjC_dom"/>
</dbReference>
<dbReference type="AlphaFoldDB" id="A0A0W8I6K4"/>
<organism evidence="5 6">
    <name type="scientific">Serinicoccus chungangensis</name>
    <dbReference type="NCBI Taxonomy" id="767452"/>
    <lineage>
        <taxon>Bacteria</taxon>
        <taxon>Bacillati</taxon>
        <taxon>Actinomycetota</taxon>
        <taxon>Actinomycetes</taxon>
        <taxon>Micrococcales</taxon>
        <taxon>Ornithinimicrobiaceae</taxon>
        <taxon>Serinicoccus</taxon>
    </lineage>
</organism>
<dbReference type="SUPFAM" id="SSF51197">
    <property type="entry name" value="Clavaminate synthase-like"/>
    <property type="match status" value="1"/>
</dbReference>
<keyword evidence="3" id="KW-0408">Iron</keyword>
<dbReference type="Gene3D" id="2.60.120.650">
    <property type="entry name" value="Cupin"/>
    <property type="match status" value="1"/>
</dbReference>
<accession>A0A0W8I6K4</accession>
<dbReference type="GO" id="GO:0046872">
    <property type="term" value="F:metal ion binding"/>
    <property type="evidence" value="ECO:0007669"/>
    <property type="project" value="UniProtKB-KW"/>
</dbReference>
<evidence type="ECO:0000256" key="3">
    <source>
        <dbReference type="ARBA" id="ARBA00023004"/>
    </source>
</evidence>
<dbReference type="GO" id="GO:0051864">
    <property type="term" value="F:histone H3K36 demethylase activity"/>
    <property type="evidence" value="ECO:0007669"/>
    <property type="project" value="TreeGrafter"/>
</dbReference>
<sequence length="420" mass="45553">MRAGRPALTRLLGRLDADTFARDHWGHTLHLAAVEERDGDEFTDLFSLDAVDELVSDRALRTPFLRVAKDGSTLPEATFTSSGGTGAGMPDQVDDTRLLRHFADGSTLVLQGLHRTWGPIRAFAADLADDLGSPVQVNAYVTPPANQGFDDHYDVHDVFVLQVSGTKRWSLREPVLPQPLRSQPWTDRRDEVAARAQEPAFLETTLRPGDCLYLPRGWVHSARAMGEVSAHLTIGVHAWTRHHVARAALDLVGAGLGDEAGVRQSLPLGVDLSSPDGWGEDVEQVRAALLRRLRDLPAEELAAALETDHRRSTRPAPVRPVAQAAAAERLRADDAVVLRRHLEPALREEGDRVSLISRVATSTLPAAYRPALERLLGGEPVVVRDLGALAGLDDDAALKLGRGLLRRGVACLPEQSPGPG</sequence>
<protein>
    <recommendedName>
        <fullName evidence="4">JmjC domain-containing protein</fullName>
    </recommendedName>
</protein>
<proteinExistence type="predicted"/>
<dbReference type="InterPro" id="IPR039994">
    <property type="entry name" value="NO66-like"/>
</dbReference>
<evidence type="ECO:0000256" key="1">
    <source>
        <dbReference type="ARBA" id="ARBA00001954"/>
    </source>
</evidence>
<name>A0A0W8I6K4_9MICO</name>
<feature type="domain" description="JmjC" evidence="4">
    <location>
        <begin position="105"/>
        <end position="255"/>
    </location>
</feature>
<dbReference type="Pfam" id="PF08007">
    <property type="entry name" value="JmjC_2"/>
    <property type="match status" value="1"/>
</dbReference>
<dbReference type="PANTHER" id="PTHR13096">
    <property type="entry name" value="MINA53 MYC INDUCED NUCLEAR ANTIGEN"/>
    <property type="match status" value="1"/>
</dbReference>
<keyword evidence="2" id="KW-0479">Metal-binding</keyword>
<dbReference type="OrthoDB" id="9764016at2"/>
<evidence type="ECO:0000313" key="6">
    <source>
        <dbReference type="Proteomes" id="UP000054837"/>
    </source>
</evidence>
<comment type="caution">
    <text evidence="5">The sequence shown here is derived from an EMBL/GenBank/DDBJ whole genome shotgun (WGS) entry which is preliminary data.</text>
</comment>